<protein>
    <submittedName>
        <fullName evidence="1">Uncharacterized protein</fullName>
    </submittedName>
</protein>
<dbReference type="EMBL" id="QOQW01000010">
    <property type="protein sequence ID" value="RCK79758.1"/>
    <property type="molecule type" value="Genomic_DNA"/>
</dbReference>
<proteinExistence type="predicted"/>
<dbReference type="AlphaFoldDB" id="A0A367ZNQ8"/>
<evidence type="ECO:0000313" key="1">
    <source>
        <dbReference type="EMBL" id="RCK79758.1"/>
    </source>
</evidence>
<accession>A0A367ZNQ8</accession>
<evidence type="ECO:0000313" key="2">
    <source>
        <dbReference type="Proteomes" id="UP000252355"/>
    </source>
</evidence>
<comment type="caution">
    <text evidence="1">The sequence shown here is derived from an EMBL/GenBank/DDBJ whole genome shotgun (WGS) entry which is preliminary data.</text>
</comment>
<organism evidence="1 2">
    <name type="scientific">Candidatus Ozemobacter sibiricus</name>
    <dbReference type="NCBI Taxonomy" id="2268124"/>
    <lineage>
        <taxon>Bacteria</taxon>
        <taxon>Candidatus Ozemobacteria</taxon>
        <taxon>Candidatus Ozemobacterales</taxon>
        <taxon>Candidatus Ozemobacteraceae</taxon>
        <taxon>Candidatus Ozemobacter</taxon>
    </lineage>
</organism>
<sequence length="467" mass="52422">MIEWVRRHPFWTGALLFVACLVFHGYNALQLYLDVTAFNRMMAKDPPLAPLADIASWPVSQRYEIDLASGFEPPDWVPGAPSLGDLVDSSRGENMFGPDDGIRKYLEHVPERARMQDELVRRLTRVVASWPVAGPEREFNHPLAPSPHFRKARDTARFWCLLAWDLARQGDSRRALLAICGPAILGSYLEIRETQVESSTLLGVMVGSALRRMSGLGLAELAPSLKLSKALAQEVLGWLEAVEAHAIPFQRALRREKNLLPSIAHFVTQEIEKGHALRLYGRNPRAMVRVFANRRLIDSYLDPVFGEAIKAAEQPYPVARSLWKEVDRRNRELVCRIDQLGWHWLGYALRPERYLLDAYATLAVPNVTKSYTQWLTGKAVLRGGAAAVVIHAYRQEKNAWPDTIAQLQTWLEGKRYPIDPFTNAPFAYEGGTAPRLFSPGPDLATGTSDDLTFPLLPASETGPTGRR</sequence>
<dbReference type="Proteomes" id="UP000252355">
    <property type="component" value="Unassembled WGS sequence"/>
</dbReference>
<reference evidence="1 2" key="1">
    <citation type="submission" date="2018-05" db="EMBL/GenBank/DDBJ databases">
        <title>A metagenomic window into the 2 km-deep terrestrial subsurface aquifer revealed taxonomically and functionally diverse microbial community comprising novel uncultured bacterial lineages.</title>
        <authorList>
            <person name="Kadnikov V.V."/>
            <person name="Mardanov A.V."/>
            <person name="Beletsky A.V."/>
            <person name="Banks D."/>
            <person name="Pimenov N.V."/>
            <person name="Frank Y.A."/>
            <person name="Karnachuk O.V."/>
            <person name="Ravin N.V."/>
        </authorList>
    </citation>
    <scope>NUCLEOTIDE SEQUENCE [LARGE SCALE GENOMIC DNA]</scope>
    <source>
        <strain evidence="1">BY5</strain>
    </source>
</reference>
<gene>
    <name evidence="1" type="ORF">OZSIB_3912</name>
</gene>
<name>A0A367ZNQ8_9BACT</name>
<dbReference type="PROSITE" id="PS51257">
    <property type="entry name" value="PROKAR_LIPOPROTEIN"/>
    <property type="match status" value="1"/>
</dbReference>